<dbReference type="InterPro" id="IPR005501">
    <property type="entry name" value="LamB/YcsF/PxpA-like"/>
</dbReference>
<evidence type="ECO:0000313" key="2">
    <source>
        <dbReference type="EMBL" id="GIQ66124.1"/>
    </source>
</evidence>
<dbReference type="Pfam" id="PF03746">
    <property type="entry name" value="LamB_YcsF"/>
    <property type="match status" value="1"/>
</dbReference>
<sequence length="273" mass="29061">MTRNGSERERTTAGQRLAVDLNCDFGEGFGPYAFGHDDGLLEQATSVNIACGFHAGDPHTMRQAVERAVSAGAAVGAHPGLPDRLGFGRREMAVTPDEVYDFVVYQIGALDAFVRAAGGTLHHVKPHGALYHMAGADEAIAEAVVRAAAVFGSHLFVYGQSGTLLPVVAERCGLTAVSEVFADRAYRPDGRLADRRTPGALLERPEQILRQALAMVLEGRAYTPDGSAVPVRAQTICLHGDGRDAAYAAQYLRRGLQEAGIAVEPPRRNFAPG</sequence>
<proteinExistence type="inferred from homology"/>
<keyword evidence="3" id="KW-1185">Reference proteome</keyword>
<comment type="subunit">
    <text evidence="1">Forms a complex composed of PxpA, PxpB and PxpC.</text>
</comment>
<dbReference type="Proteomes" id="UP000680304">
    <property type="component" value="Unassembled WGS sequence"/>
</dbReference>
<keyword evidence="1" id="KW-0378">Hydrolase</keyword>
<name>A0ABQ4NDW0_9BACL</name>
<evidence type="ECO:0000313" key="3">
    <source>
        <dbReference type="Proteomes" id="UP000680304"/>
    </source>
</evidence>
<dbReference type="InterPro" id="IPR011330">
    <property type="entry name" value="Glyco_hydro/deAcase_b/a-brl"/>
</dbReference>
<comment type="catalytic activity">
    <reaction evidence="1">
        <text>5-oxo-L-proline + ATP + 2 H2O = L-glutamate + ADP + phosphate + H(+)</text>
        <dbReference type="Rhea" id="RHEA:10348"/>
        <dbReference type="ChEBI" id="CHEBI:15377"/>
        <dbReference type="ChEBI" id="CHEBI:15378"/>
        <dbReference type="ChEBI" id="CHEBI:29985"/>
        <dbReference type="ChEBI" id="CHEBI:30616"/>
        <dbReference type="ChEBI" id="CHEBI:43474"/>
        <dbReference type="ChEBI" id="CHEBI:58402"/>
        <dbReference type="ChEBI" id="CHEBI:456216"/>
        <dbReference type="EC" id="3.5.2.9"/>
    </reaction>
</comment>
<reference evidence="2 3" key="1">
    <citation type="submission" date="2021-04" db="EMBL/GenBank/DDBJ databases">
        <title>Draft genome sequence of Paenibacillus cisolokensis, LC2-13A.</title>
        <authorList>
            <person name="Uke A."/>
            <person name="Chhe C."/>
            <person name="Baramee S."/>
            <person name="Kosugi A."/>
        </authorList>
    </citation>
    <scope>NUCLEOTIDE SEQUENCE [LARGE SCALE GENOMIC DNA]</scope>
    <source>
        <strain evidence="2 3">LC2-13A</strain>
    </source>
</reference>
<dbReference type="EC" id="3.5.2.9" evidence="1"/>
<evidence type="ECO:0000256" key="1">
    <source>
        <dbReference type="HAMAP-Rule" id="MF_00691"/>
    </source>
</evidence>
<dbReference type="PANTHER" id="PTHR30292">
    <property type="entry name" value="UNCHARACTERIZED PROTEIN YBGL-RELATED"/>
    <property type="match status" value="1"/>
</dbReference>
<dbReference type="RefSeq" id="WP_213530688.1">
    <property type="nucleotide sequence ID" value="NZ_BOVJ01000166.1"/>
</dbReference>
<dbReference type="CDD" id="cd10787">
    <property type="entry name" value="LamB_YcsF_like"/>
    <property type="match status" value="1"/>
</dbReference>
<dbReference type="PANTHER" id="PTHR30292:SF0">
    <property type="entry name" value="5-OXOPROLINASE SUBUNIT A"/>
    <property type="match status" value="1"/>
</dbReference>
<gene>
    <name evidence="1" type="primary">pxpA</name>
    <name evidence="2" type="ORF">PACILC2_46920</name>
</gene>
<dbReference type="Gene3D" id="3.20.20.370">
    <property type="entry name" value="Glycoside hydrolase/deacetylase"/>
    <property type="match status" value="1"/>
</dbReference>
<organism evidence="2 3">
    <name type="scientific">Paenibacillus cisolokensis</name>
    <dbReference type="NCBI Taxonomy" id="1658519"/>
    <lineage>
        <taxon>Bacteria</taxon>
        <taxon>Bacillati</taxon>
        <taxon>Bacillota</taxon>
        <taxon>Bacilli</taxon>
        <taxon>Bacillales</taxon>
        <taxon>Paenibacillaceae</taxon>
        <taxon>Paenibacillus</taxon>
    </lineage>
</organism>
<comment type="similarity">
    <text evidence="1">Belongs to the LamB/PxpA family.</text>
</comment>
<accession>A0ABQ4NDW0</accession>
<dbReference type="EMBL" id="BOVJ01000166">
    <property type="protein sequence ID" value="GIQ66124.1"/>
    <property type="molecule type" value="Genomic_DNA"/>
</dbReference>
<comment type="function">
    <text evidence="1">Catalyzes the cleavage of 5-oxoproline to form L-glutamate coupled to the hydrolysis of ATP to ADP and inorganic phosphate.</text>
</comment>
<dbReference type="NCBIfam" id="NF003814">
    <property type="entry name" value="PRK05406.1-3"/>
    <property type="match status" value="1"/>
</dbReference>
<keyword evidence="1" id="KW-0067">ATP-binding</keyword>
<protein>
    <recommendedName>
        <fullName evidence="1">5-oxoprolinase subunit A</fullName>
        <shortName evidence="1">5-OPase subunit A</shortName>
        <ecNumber evidence="1">3.5.2.9</ecNumber>
    </recommendedName>
    <alternativeName>
        <fullName evidence="1">5-oxoprolinase (ATP-hydrolyzing) subunit A</fullName>
    </alternativeName>
</protein>
<comment type="caution">
    <text evidence="2">The sequence shown here is derived from an EMBL/GenBank/DDBJ whole genome shotgun (WGS) entry which is preliminary data.</text>
</comment>
<dbReference type="SUPFAM" id="SSF88713">
    <property type="entry name" value="Glycoside hydrolase/deacetylase"/>
    <property type="match status" value="1"/>
</dbReference>
<dbReference type="HAMAP" id="MF_00691">
    <property type="entry name" value="PxpA"/>
    <property type="match status" value="1"/>
</dbReference>
<dbReference type="NCBIfam" id="NF003816">
    <property type="entry name" value="PRK05406.1-5"/>
    <property type="match status" value="1"/>
</dbReference>
<keyword evidence="1" id="KW-0547">Nucleotide-binding</keyword>